<evidence type="ECO:0000256" key="2">
    <source>
        <dbReference type="ARBA" id="ARBA00022598"/>
    </source>
</evidence>
<sequence>MIIIDGSYGEGGGQILRTSLSLSACFKKPFFITNIRKGRTKPGILPQHLTAINACCQITQATVEGNQLFSSVLKFIPKTIISGEYYFNVAEKKKSAGAVTLVIQAILPILFFAPSSSKIKLEGGTHVPFSPIFDYLENVLLLTIKKFSFFCQAKIERHGFYPVGGGQVVLEVEPFKKVTQNFFEFLTRGELKRVKIISKVGKLSRSIAQRQAERAYQILKDFNPEILIEEIESPSPGTYTFILGEFENINVGFSSLGEIGKPAEKVAEEAAQEFLEYYHSEGVIDYHLADQLPVFIVLSNTYCRYRTNKITNHLKTNLWVIQKFLPEKKIILDEDKKLVEIY</sequence>
<dbReference type="HAMAP" id="MF_00200">
    <property type="entry name" value="RTC"/>
    <property type="match status" value="1"/>
</dbReference>
<dbReference type="AlphaFoldDB" id="A0A7V3ZVX1"/>
<feature type="domain" description="RNA 3'-terminal phosphate cyclase" evidence="7">
    <location>
        <begin position="8"/>
        <end position="326"/>
    </location>
</feature>
<feature type="binding site" evidence="5">
    <location>
        <position position="104"/>
    </location>
    <ligand>
        <name>ATP</name>
        <dbReference type="ChEBI" id="CHEBI:30616"/>
    </ligand>
</feature>
<dbReference type="Gene3D" id="3.65.10.20">
    <property type="entry name" value="RNA 3'-terminal phosphate cyclase domain"/>
    <property type="match status" value="1"/>
</dbReference>
<keyword evidence="2 5" id="KW-0436">Ligase</keyword>
<evidence type="ECO:0000256" key="6">
    <source>
        <dbReference type="NCBIfam" id="TIGR03399"/>
    </source>
</evidence>
<dbReference type="InterPro" id="IPR037136">
    <property type="entry name" value="RNA3'_phos_cyclase_dom_sf"/>
</dbReference>
<dbReference type="InterPro" id="IPR000228">
    <property type="entry name" value="RNA3'_term_phos_cyc"/>
</dbReference>
<dbReference type="SUPFAM" id="SSF52913">
    <property type="entry name" value="RNA 3'-terminal phosphate cyclase, RPTC, insert domain"/>
    <property type="match status" value="1"/>
</dbReference>
<keyword evidence="3 5" id="KW-0547">Nucleotide-binding</keyword>
<dbReference type="EC" id="6.5.1.4" evidence="5 6"/>
<dbReference type="PANTHER" id="PTHR11096">
    <property type="entry name" value="RNA 3' TERMINAL PHOSPHATE CYCLASE"/>
    <property type="match status" value="1"/>
</dbReference>
<dbReference type="Gene3D" id="3.30.360.20">
    <property type="entry name" value="RNA 3'-terminal phosphate cyclase, insert domain"/>
    <property type="match status" value="1"/>
</dbReference>
<evidence type="ECO:0000256" key="3">
    <source>
        <dbReference type="ARBA" id="ARBA00022741"/>
    </source>
</evidence>
<proteinExistence type="inferred from homology"/>
<keyword evidence="5" id="KW-0067">ATP-binding</keyword>
<feature type="domain" description="RNA 3'-terminal phosphate cyclase insert" evidence="8">
    <location>
        <begin position="187"/>
        <end position="278"/>
    </location>
</feature>
<name>A0A7V3ZVX1_UNCW3</name>
<dbReference type="GO" id="GO:0005737">
    <property type="term" value="C:cytoplasm"/>
    <property type="evidence" value="ECO:0007669"/>
    <property type="project" value="UniProtKB-SubCell"/>
</dbReference>
<dbReference type="InterPro" id="IPR020719">
    <property type="entry name" value="RNA3'_term_phos_cycl-like_CS"/>
</dbReference>
<dbReference type="InterPro" id="IPR023797">
    <property type="entry name" value="RNA3'_phos_cyclase_dom"/>
</dbReference>
<feature type="binding site" evidence="5">
    <location>
        <begin position="287"/>
        <end position="291"/>
    </location>
    <ligand>
        <name>ATP</name>
        <dbReference type="ChEBI" id="CHEBI:30616"/>
    </ligand>
</feature>
<evidence type="ECO:0000256" key="1">
    <source>
        <dbReference type="ARBA" id="ARBA00009206"/>
    </source>
</evidence>
<keyword evidence="5" id="KW-0963">Cytoplasm</keyword>
<reference evidence="9" key="1">
    <citation type="journal article" date="2020" name="mSystems">
        <title>Genome- and Community-Level Interaction Insights into Carbon Utilization and Element Cycling Functions of Hydrothermarchaeota in Hydrothermal Sediment.</title>
        <authorList>
            <person name="Zhou Z."/>
            <person name="Liu Y."/>
            <person name="Xu W."/>
            <person name="Pan J."/>
            <person name="Luo Z.H."/>
            <person name="Li M."/>
        </authorList>
    </citation>
    <scope>NUCLEOTIDE SEQUENCE [LARGE SCALE GENOMIC DNA]</scope>
    <source>
        <strain evidence="9">SpSt-697</strain>
    </source>
</reference>
<evidence type="ECO:0000256" key="4">
    <source>
        <dbReference type="ARBA" id="ARBA00024481"/>
    </source>
</evidence>
<dbReference type="InterPro" id="IPR013791">
    <property type="entry name" value="RNA3'-term_phos_cycl_insert"/>
</dbReference>
<dbReference type="PIRSF" id="PIRSF005378">
    <property type="entry name" value="RNA3'_term_phos_cycl_euk"/>
    <property type="match status" value="1"/>
</dbReference>
<dbReference type="Pfam" id="PF01137">
    <property type="entry name" value="RTC"/>
    <property type="match status" value="1"/>
</dbReference>
<feature type="active site" description="Tele-AMP-histidine intermediate" evidence="5">
    <location>
        <position position="313"/>
    </location>
</feature>
<dbReference type="InterPro" id="IPR013792">
    <property type="entry name" value="RNA3'P_cycl/enolpyr_Trfase_a/b"/>
</dbReference>
<comment type="similarity">
    <text evidence="1 5">Belongs to the RNA 3'-terminal cyclase family. Type 1 subfamily.</text>
</comment>
<gene>
    <name evidence="5 9" type="primary">rtcA</name>
    <name evidence="9" type="ORF">ENU74_05515</name>
</gene>
<dbReference type="GO" id="GO:0006396">
    <property type="term" value="P:RNA processing"/>
    <property type="evidence" value="ECO:0007669"/>
    <property type="project" value="UniProtKB-UniRule"/>
</dbReference>
<comment type="subcellular location">
    <subcellularLocation>
        <location evidence="5">Cytoplasm</location>
    </subcellularLocation>
</comment>
<accession>A0A7V3ZVX1</accession>
<dbReference type="SUPFAM" id="SSF55205">
    <property type="entry name" value="EPT/RTPC-like"/>
    <property type="match status" value="1"/>
</dbReference>
<evidence type="ECO:0000259" key="7">
    <source>
        <dbReference type="Pfam" id="PF01137"/>
    </source>
</evidence>
<dbReference type="PANTHER" id="PTHR11096:SF0">
    <property type="entry name" value="RNA 3'-TERMINAL PHOSPHATE CYCLASE"/>
    <property type="match status" value="1"/>
</dbReference>
<protein>
    <recommendedName>
        <fullName evidence="5 6">RNA 3'-terminal phosphate cyclase</fullName>
        <shortName evidence="5">RNA cyclase</shortName>
        <shortName evidence="5">RNA-3'-phosphate cyclase</shortName>
        <ecNumber evidence="5 6">6.5.1.4</ecNumber>
    </recommendedName>
</protein>
<dbReference type="EMBL" id="DTDR01000132">
    <property type="protein sequence ID" value="HGK64028.1"/>
    <property type="molecule type" value="Genomic_DNA"/>
</dbReference>
<organism evidence="9">
    <name type="scientific">candidate division WOR-3 bacterium</name>
    <dbReference type="NCBI Taxonomy" id="2052148"/>
    <lineage>
        <taxon>Bacteria</taxon>
        <taxon>Bacteria division WOR-3</taxon>
    </lineage>
</organism>
<dbReference type="InterPro" id="IPR036553">
    <property type="entry name" value="RPTC_insert"/>
</dbReference>
<comment type="catalytic activity">
    <reaction evidence="4 5">
        <text>a 3'-end 3'-phospho-ribonucleotide-RNA + ATP = a 3'-end 2',3'-cyclophospho-ribonucleotide-RNA + AMP + diphosphate</text>
        <dbReference type="Rhea" id="RHEA:23976"/>
        <dbReference type="Rhea" id="RHEA-COMP:10463"/>
        <dbReference type="Rhea" id="RHEA-COMP:10464"/>
        <dbReference type="ChEBI" id="CHEBI:30616"/>
        <dbReference type="ChEBI" id="CHEBI:33019"/>
        <dbReference type="ChEBI" id="CHEBI:83062"/>
        <dbReference type="ChEBI" id="CHEBI:83064"/>
        <dbReference type="ChEBI" id="CHEBI:456215"/>
        <dbReference type="EC" id="6.5.1.4"/>
    </reaction>
</comment>
<dbReference type="Pfam" id="PF05189">
    <property type="entry name" value="RTC_insert"/>
    <property type="match status" value="1"/>
</dbReference>
<evidence type="ECO:0000259" key="8">
    <source>
        <dbReference type="Pfam" id="PF05189"/>
    </source>
</evidence>
<dbReference type="PROSITE" id="PS01287">
    <property type="entry name" value="RTC"/>
    <property type="match status" value="1"/>
</dbReference>
<dbReference type="InterPro" id="IPR017770">
    <property type="entry name" value="RNA3'_term_phos_cyc_type_1"/>
</dbReference>
<dbReference type="NCBIfam" id="TIGR03399">
    <property type="entry name" value="RNA_3prim_cycl"/>
    <property type="match status" value="1"/>
</dbReference>
<dbReference type="GO" id="GO:0003963">
    <property type="term" value="F:RNA-3'-phosphate cyclase activity"/>
    <property type="evidence" value="ECO:0007669"/>
    <property type="project" value="UniProtKB-UniRule"/>
</dbReference>
<dbReference type="GO" id="GO:0005524">
    <property type="term" value="F:ATP binding"/>
    <property type="evidence" value="ECO:0007669"/>
    <property type="project" value="UniProtKB-KW"/>
</dbReference>
<comment type="function">
    <text evidence="5">Catalyzes the conversion of 3'-phosphate to a 2',3'-cyclic phosphodiester at the end of RNA. The mechanism of action of the enzyme occurs in 3 steps: (A) adenylation of the enzyme by ATP; (B) transfer of adenylate to an RNA-N3'P to produce RNA-N3'PP5'A; (C) and attack of the adjacent 2'-hydroxyl on the 3'-phosphorus in the diester linkage to produce the cyclic end product. The biological role of this enzyme is unknown but it is likely to function in some aspects of cellular RNA processing.</text>
</comment>
<evidence type="ECO:0000313" key="9">
    <source>
        <dbReference type="EMBL" id="HGK64028.1"/>
    </source>
</evidence>
<evidence type="ECO:0000256" key="5">
    <source>
        <dbReference type="HAMAP-Rule" id="MF_00200"/>
    </source>
</evidence>
<comment type="caution">
    <text evidence="9">The sequence shown here is derived from an EMBL/GenBank/DDBJ whole genome shotgun (WGS) entry which is preliminary data.</text>
</comment>